<name>A0A354M0G6_9BACT</name>
<feature type="chain" id="PRO_5016924686" evidence="3">
    <location>
        <begin position="26"/>
        <end position="581"/>
    </location>
</feature>
<keyword evidence="3" id="KW-0732">Signal</keyword>
<organism evidence="5 6">
    <name type="scientific">Coprobacter fastidiosus</name>
    <dbReference type="NCBI Taxonomy" id="1099853"/>
    <lineage>
        <taxon>Bacteria</taxon>
        <taxon>Pseudomonadati</taxon>
        <taxon>Bacteroidota</taxon>
        <taxon>Bacteroidia</taxon>
        <taxon>Bacteroidales</taxon>
        <taxon>Barnesiellaceae</taxon>
        <taxon>Coprobacter</taxon>
    </lineage>
</organism>
<accession>A0A354M0G6</accession>
<reference evidence="5 6" key="1">
    <citation type="journal article" date="2018" name="Nat. Biotechnol.">
        <title>A standardized bacterial taxonomy based on genome phylogeny substantially revises the tree of life.</title>
        <authorList>
            <person name="Parks D.H."/>
            <person name="Chuvochina M."/>
            <person name="Waite D.W."/>
            <person name="Rinke C."/>
            <person name="Skarshewski A."/>
            <person name="Chaumeil P.A."/>
            <person name="Hugenholtz P."/>
        </authorList>
    </citation>
    <scope>NUCLEOTIDE SEQUENCE [LARGE SCALE GENOMIC DNA]</scope>
    <source>
        <strain evidence="5">UBA11482</strain>
    </source>
</reference>
<dbReference type="InterPro" id="IPR052063">
    <property type="entry name" value="Polysaccharide_Lyase_1"/>
</dbReference>
<evidence type="ECO:0000256" key="3">
    <source>
        <dbReference type="SAM" id="SignalP"/>
    </source>
</evidence>
<keyword evidence="2" id="KW-0325">Glycoprotein</keyword>
<feature type="signal peptide" evidence="3">
    <location>
        <begin position="1"/>
        <end position="25"/>
    </location>
</feature>
<dbReference type="NCBIfam" id="TIGR04183">
    <property type="entry name" value="Por_Secre_tail"/>
    <property type="match status" value="1"/>
</dbReference>
<dbReference type="PANTHER" id="PTHR42970">
    <property type="entry name" value="PECTATE LYASE C-RELATED"/>
    <property type="match status" value="1"/>
</dbReference>
<proteinExistence type="predicted"/>
<dbReference type="EMBL" id="DNWC01000047">
    <property type="protein sequence ID" value="HBJ08005.1"/>
    <property type="molecule type" value="Genomic_DNA"/>
</dbReference>
<evidence type="ECO:0000259" key="4">
    <source>
        <dbReference type="Pfam" id="PF18962"/>
    </source>
</evidence>
<evidence type="ECO:0000313" key="5">
    <source>
        <dbReference type="EMBL" id="HBJ08005.1"/>
    </source>
</evidence>
<dbReference type="RefSeq" id="WP_022389514.1">
    <property type="nucleotide sequence ID" value="NZ_CATXLH010000008.1"/>
</dbReference>
<dbReference type="Gene3D" id="2.160.20.10">
    <property type="entry name" value="Single-stranded right-handed beta-helix, Pectin lyase-like"/>
    <property type="match status" value="1"/>
</dbReference>
<evidence type="ECO:0000313" key="6">
    <source>
        <dbReference type="Proteomes" id="UP000262954"/>
    </source>
</evidence>
<dbReference type="InterPro" id="IPR026444">
    <property type="entry name" value="Secre_tail"/>
</dbReference>
<dbReference type="InterPro" id="IPR012334">
    <property type="entry name" value="Pectin_lyas_fold"/>
</dbReference>
<protein>
    <submittedName>
        <fullName evidence="5">T9SS C-terminal target domain-containing protein</fullName>
    </submittedName>
</protein>
<dbReference type="GO" id="GO:0046872">
    <property type="term" value="F:metal ion binding"/>
    <property type="evidence" value="ECO:0007669"/>
    <property type="project" value="UniProtKB-KW"/>
</dbReference>
<evidence type="ECO:0000256" key="2">
    <source>
        <dbReference type="ARBA" id="ARBA00023180"/>
    </source>
</evidence>
<gene>
    <name evidence="5" type="ORF">DDY73_03285</name>
</gene>
<dbReference type="InterPro" id="IPR011050">
    <property type="entry name" value="Pectin_lyase_fold/virulence"/>
</dbReference>
<dbReference type="Proteomes" id="UP000262954">
    <property type="component" value="Unassembled WGS sequence"/>
</dbReference>
<sequence>MKDRKHIIKASIIVLTFIFAISSKAQVPAFTSAEGFGKFATGGRGGQVVFVTTTEDYATGETPIEGSLRWALSQHPEEPITVIFRTSGIIKLKEELKCARNGYTLAGQTAPGDGICIRGAKVNLGGSKNVIIRHLRFRIGLKDDGTHTDGGSIGIENCEDVIVDHCTFGWSCEENMTMYDNKRTTVQWCIIHEGLYSAGHIKGSRSYATQWGGDFSSYHHNLLAHCHNRMPRFNGARDDRETNDYKILTDYVNNVIYNWGKANSCYGGDITKGEKNEINMVGNYYKPGLARPAKSKSYFAQASYGGDSYRKVGQWYASGNIMEGNDSFTTDNALGIDKSAYPTDLQEQVIVETPFEIKTPYQIKTETASDAFKSVLAKAGAHPLDEVDRRIIDETENGTASGYGTSEFESETKTSRYYQKTLGIIDDPAAVGGYPEYSTYGNITDNDNDGMDDIWETENGLNPEDPSDRNKITDSGYTALEAYLAHLAGEYIPLDFTEGIASSFKNETLTIFPNPTSNRLFIGTERKLEEARIYSSEGKLISVLPLYQCAIVDVSHLPTGNYLMILIDSEKEQNSVRFIKK</sequence>
<dbReference type="PANTHER" id="PTHR42970:SF1">
    <property type="entry name" value="PECTATE LYASE C-RELATED"/>
    <property type="match status" value="1"/>
</dbReference>
<comment type="caution">
    <text evidence="5">The sequence shown here is derived from an EMBL/GenBank/DDBJ whole genome shotgun (WGS) entry which is preliminary data.</text>
</comment>
<feature type="domain" description="Secretion system C-terminal sorting" evidence="4">
    <location>
        <begin position="511"/>
        <end position="572"/>
    </location>
</feature>
<dbReference type="Pfam" id="PF18962">
    <property type="entry name" value="Por_Secre_tail"/>
    <property type="match status" value="1"/>
</dbReference>
<keyword evidence="1" id="KW-0479">Metal-binding</keyword>
<evidence type="ECO:0000256" key="1">
    <source>
        <dbReference type="ARBA" id="ARBA00022723"/>
    </source>
</evidence>
<dbReference type="SUPFAM" id="SSF51126">
    <property type="entry name" value="Pectin lyase-like"/>
    <property type="match status" value="1"/>
</dbReference>
<dbReference type="AlphaFoldDB" id="A0A354M0G6"/>